<dbReference type="Gene3D" id="3.50.50.60">
    <property type="entry name" value="FAD/NAD(P)-binding domain"/>
    <property type="match status" value="3"/>
</dbReference>
<dbReference type="InterPro" id="IPR016156">
    <property type="entry name" value="FAD/NAD-linked_Rdtase_dimer_sf"/>
</dbReference>
<dbReference type="GO" id="GO:0004148">
    <property type="term" value="F:dihydrolipoyl dehydrogenase (NADH) activity"/>
    <property type="evidence" value="ECO:0007669"/>
    <property type="project" value="TreeGrafter"/>
</dbReference>
<reference evidence="9 10" key="1">
    <citation type="journal article" date="2018" name="PLoS ONE">
        <title>The draft genome of Kipferlia bialata reveals reductive genome evolution in fornicate parasites.</title>
        <authorList>
            <person name="Tanifuji G."/>
            <person name="Takabayashi S."/>
            <person name="Kume K."/>
            <person name="Takagi M."/>
            <person name="Nakayama T."/>
            <person name="Kamikawa R."/>
            <person name="Inagaki Y."/>
            <person name="Hashimoto T."/>
        </authorList>
    </citation>
    <scope>NUCLEOTIDE SEQUENCE [LARGE SCALE GENOMIC DNA]</scope>
    <source>
        <strain evidence="9">NY0173</strain>
    </source>
</reference>
<evidence type="ECO:0000256" key="3">
    <source>
        <dbReference type="ARBA" id="ARBA00022630"/>
    </source>
</evidence>
<accession>A0A9K3GHS1</accession>
<comment type="caution">
    <text evidence="9">The sequence shown here is derived from an EMBL/GenBank/DDBJ whole genome shotgun (WGS) entry which is preliminary data.</text>
</comment>
<keyword evidence="4" id="KW-0274">FAD</keyword>
<dbReference type="SUPFAM" id="SSF51905">
    <property type="entry name" value="FAD/NAD(P)-binding domain"/>
    <property type="match status" value="1"/>
</dbReference>
<dbReference type="Pfam" id="PF07992">
    <property type="entry name" value="Pyr_redox_2"/>
    <property type="match status" value="1"/>
</dbReference>
<dbReference type="PANTHER" id="PTHR22912">
    <property type="entry name" value="DISULFIDE OXIDOREDUCTASE"/>
    <property type="match status" value="1"/>
</dbReference>
<feature type="domain" description="FAD/NAD(P)-binding" evidence="8">
    <location>
        <begin position="9"/>
        <end position="183"/>
    </location>
</feature>
<dbReference type="OrthoDB" id="361797at2759"/>
<dbReference type="PRINTS" id="PR00368">
    <property type="entry name" value="FADPNR"/>
</dbReference>
<dbReference type="InterPro" id="IPR004099">
    <property type="entry name" value="Pyr_nucl-diS_OxRdtase_dimer"/>
</dbReference>
<dbReference type="InterPro" id="IPR050151">
    <property type="entry name" value="Class-I_Pyr_Nuc-Dis_Oxidored"/>
</dbReference>
<dbReference type="InterPro" id="IPR023753">
    <property type="entry name" value="FAD/NAD-binding_dom"/>
</dbReference>
<sequence length="354" mass="37537">MLGQKDGAIAQLTGGIQHLFDKYGVERVQGEASFLDQHSLSIAAKDGKDSLETQQVLIATGSKASQLPFVHTDKRDIVTSTEALSFEEVPEHLIVVGAGVIGLELGSVWARLGSKVTVVEYQDRILPGTDAECARVMQRELKKQGLSFKTGQGVDAITALPGLENVNITPNQWGQIEVDPVTFGTDVQGMGHSSIHAIGDVIKGEMLAHKAEEEGVSCVEGMAGLGYHPVNYDLIPGVVYTNPELAGVGLTEETCQERGMDVKIGKFHFAGNSRARAVGNTAGLVKVIEDKATNRLVGVHMVGADASEMIHEGCVALAAGASARDIGYLCHAHPTLSEAVKEAMLACHDMPIHA</sequence>
<dbReference type="GO" id="GO:0006103">
    <property type="term" value="P:2-oxoglutarate metabolic process"/>
    <property type="evidence" value="ECO:0007669"/>
    <property type="project" value="TreeGrafter"/>
</dbReference>
<evidence type="ECO:0000256" key="4">
    <source>
        <dbReference type="ARBA" id="ARBA00022827"/>
    </source>
</evidence>
<dbReference type="FunFam" id="3.30.390.30:FF:000001">
    <property type="entry name" value="Dihydrolipoyl dehydrogenase"/>
    <property type="match status" value="1"/>
</dbReference>
<evidence type="ECO:0008006" key="11">
    <source>
        <dbReference type="Google" id="ProtNLM"/>
    </source>
</evidence>
<keyword evidence="3" id="KW-0285">Flavoprotein</keyword>
<evidence type="ECO:0000256" key="2">
    <source>
        <dbReference type="ARBA" id="ARBA00007532"/>
    </source>
</evidence>
<keyword evidence="10" id="KW-1185">Reference proteome</keyword>
<feature type="domain" description="Pyridine nucleotide-disulphide oxidoreductase dimerisation" evidence="7">
    <location>
        <begin position="235"/>
        <end position="343"/>
    </location>
</feature>
<organism evidence="9 10">
    <name type="scientific">Kipferlia bialata</name>
    <dbReference type="NCBI Taxonomy" id="797122"/>
    <lineage>
        <taxon>Eukaryota</taxon>
        <taxon>Metamonada</taxon>
        <taxon>Carpediemonas-like organisms</taxon>
        <taxon>Kipferlia</taxon>
    </lineage>
</organism>
<dbReference type="GO" id="GO:0050660">
    <property type="term" value="F:flavin adenine dinucleotide binding"/>
    <property type="evidence" value="ECO:0007669"/>
    <property type="project" value="TreeGrafter"/>
</dbReference>
<dbReference type="EMBL" id="BDIP01000929">
    <property type="protein sequence ID" value="GIQ83112.1"/>
    <property type="molecule type" value="Genomic_DNA"/>
</dbReference>
<dbReference type="AlphaFoldDB" id="A0A9K3GHS1"/>
<keyword evidence="5" id="KW-0560">Oxidoreductase</keyword>
<protein>
    <recommendedName>
        <fullName evidence="11">Dihydrolipoyl dehydrogenase</fullName>
    </recommendedName>
</protein>
<proteinExistence type="inferred from homology"/>
<comment type="cofactor">
    <cofactor evidence="1">
        <name>FAD</name>
        <dbReference type="ChEBI" id="CHEBI:57692"/>
    </cofactor>
</comment>
<evidence type="ECO:0000259" key="8">
    <source>
        <dbReference type="Pfam" id="PF07992"/>
    </source>
</evidence>
<evidence type="ECO:0000259" key="7">
    <source>
        <dbReference type="Pfam" id="PF02852"/>
    </source>
</evidence>
<evidence type="ECO:0000256" key="5">
    <source>
        <dbReference type="ARBA" id="ARBA00023002"/>
    </source>
</evidence>
<evidence type="ECO:0000313" key="10">
    <source>
        <dbReference type="Proteomes" id="UP000265618"/>
    </source>
</evidence>
<evidence type="ECO:0000256" key="1">
    <source>
        <dbReference type="ARBA" id="ARBA00001974"/>
    </source>
</evidence>
<evidence type="ECO:0000256" key="6">
    <source>
        <dbReference type="ARBA" id="ARBA00023027"/>
    </source>
</evidence>
<dbReference type="PANTHER" id="PTHR22912:SF151">
    <property type="entry name" value="DIHYDROLIPOYL DEHYDROGENASE, MITOCHONDRIAL"/>
    <property type="match status" value="1"/>
</dbReference>
<dbReference type="Proteomes" id="UP000265618">
    <property type="component" value="Unassembled WGS sequence"/>
</dbReference>
<dbReference type="GO" id="GO:0005739">
    <property type="term" value="C:mitochondrion"/>
    <property type="evidence" value="ECO:0007669"/>
    <property type="project" value="TreeGrafter"/>
</dbReference>
<name>A0A9K3GHS1_9EUKA</name>
<dbReference type="InterPro" id="IPR036188">
    <property type="entry name" value="FAD/NAD-bd_sf"/>
</dbReference>
<dbReference type="Pfam" id="PF02852">
    <property type="entry name" value="Pyr_redox_dim"/>
    <property type="match status" value="1"/>
</dbReference>
<dbReference type="GO" id="GO:0045252">
    <property type="term" value="C:oxoglutarate dehydrogenase complex"/>
    <property type="evidence" value="ECO:0007669"/>
    <property type="project" value="TreeGrafter"/>
</dbReference>
<dbReference type="PRINTS" id="PR00411">
    <property type="entry name" value="PNDRDTASEI"/>
</dbReference>
<gene>
    <name evidence="9" type="ORF">KIPB_004376</name>
</gene>
<comment type="similarity">
    <text evidence="2">Belongs to the class-I pyridine nucleotide-disulfide oxidoreductase family.</text>
</comment>
<keyword evidence="6" id="KW-0520">NAD</keyword>
<dbReference type="Gene3D" id="3.30.390.30">
    <property type="match status" value="1"/>
</dbReference>
<evidence type="ECO:0000313" key="9">
    <source>
        <dbReference type="EMBL" id="GIQ83112.1"/>
    </source>
</evidence>
<dbReference type="SUPFAM" id="SSF55424">
    <property type="entry name" value="FAD/NAD-linked reductases, dimerisation (C-terminal) domain"/>
    <property type="match status" value="1"/>
</dbReference>